<accession>A0A564TV62</accession>
<gene>
    <name evidence="7" type="primary">rlmCD_2</name>
    <name evidence="7" type="ORF">DLSSTS7063_01797</name>
</gene>
<evidence type="ECO:0000256" key="2">
    <source>
        <dbReference type="ARBA" id="ARBA00022679"/>
    </source>
</evidence>
<feature type="binding site" evidence="4">
    <location>
        <position position="321"/>
    </location>
    <ligand>
        <name>S-adenosyl-L-methionine</name>
        <dbReference type="ChEBI" id="CHEBI:59789"/>
    </ligand>
</feature>
<dbReference type="FunFam" id="2.40.50.1070:FF:000003">
    <property type="entry name" value="23S rRNA (Uracil-5-)-methyltransferase RumA"/>
    <property type="match status" value="1"/>
</dbReference>
<feature type="active site" description="Nucleophile" evidence="4">
    <location>
        <position position="425"/>
    </location>
</feature>
<evidence type="ECO:0000313" key="7">
    <source>
        <dbReference type="EMBL" id="VUX11147.1"/>
    </source>
</evidence>
<dbReference type="PANTHER" id="PTHR11061">
    <property type="entry name" value="RNA M5U METHYLTRANSFERASE"/>
    <property type="match status" value="1"/>
</dbReference>
<dbReference type="Gene3D" id="2.40.50.1070">
    <property type="match status" value="1"/>
</dbReference>
<dbReference type="PROSITE" id="PS50926">
    <property type="entry name" value="TRAM"/>
    <property type="match status" value="1"/>
</dbReference>
<sequence>MMQKNELVKVKIEDIGVGGEGIGKVDGYTLFIKDAIIGDVVEAKVMKAKKNYGYARLMNVLTPSEDRVEEVVCPMARKCGGCQIQEMKYPAQLAFKESKVRGNLERIGEVPGELLDQIMHPVVGMDEEGMQPFRYRNKAQFPIGTDKDGRVTAGFYAGRTHSIIGNTDCVLGVEVNEEILNCILDFMEEFEISAYDEVKHKGLVRHVLLRYGFKTDEIMVCLVINGKTIPHCHDLVGRLRQIPGMTSITLSSNTAKTNVIMGDTIRLLWGQEFITDYIGEIKYQISPLSFYQVNPVQTEKLYRLALDYAGLTGNETVWDLYCGIGTISLFLAKKAKQVYGVEIIPQAIDDAKNNAKINNITNAEFYVGKAEEVLPEYYKEYEKTHNGETAHADVIVVDPPRKGCEESLLQTIVDMQPEKVVYVSCDSATLARDVKFLRAKGYELKDVTPVDQFPHTVHVETVVLLSHKKPDGHINVKVEFGEGEGKVPLDNIAKRAESYKPKERVTYKMIKEYIEAKYGFKVHTAYIAEVKRDLGLPMYDAPNAVEELKHPTAEKVEAIKDALKHFEVI</sequence>
<evidence type="ECO:0000259" key="6">
    <source>
        <dbReference type="PROSITE" id="PS50926"/>
    </source>
</evidence>
<proteinExistence type="inferred from homology"/>
<feature type="binding site" evidence="4">
    <location>
        <position position="292"/>
    </location>
    <ligand>
        <name>S-adenosyl-L-methionine</name>
        <dbReference type="ChEBI" id="CHEBI:59789"/>
    </ligand>
</feature>
<evidence type="ECO:0000256" key="1">
    <source>
        <dbReference type="ARBA" id="ARBA00022603"/>
    </source>
</evidence>
<dbReference type="SUPFAM" id="SSF53335">
    <property type="entry name" value="S-adenosyl-L-methionine-dependent methyltransferases"/>
    <property type="match status" value="1"/>
</dbReference>
<keyword evidence="1 4" id="KW-0489">Methyltransferase</keyword>
<dbReference type="Gene3D" id="2.40.50.140">
    <property type="entry name" value="Nucleic acid-binding proteins"/>
    <property type="match status" value="1"/>
</dbReference>
<protein>
    <submittedName>
        <fullName evidence="7">23S rRNA (Uracil-C(5))-methyltransferase RlmCD</fullName>
        <ecNumber evidence="7">2.1.1.189</ecNumber>
    </submittedName>
</protein>
<feature type="active site" evidence="5">
    <location>
        <position position="425"/>
    </location>
</feature>
<dbReference type="NCBIfam" id="TIGR00479">
    <property type="entry name" value="rumA"/>
    <property type="match status" value="1"/>
</dbReference>
<dbReference type="SUPFAM" id="SSF50249">
    <property type="entry name" value="Nucleic acid-binding proteins"/>
    <property type="match status" value="1"/>
</dbReference>
<evidence type="ECO:0000256" key="3">
    <source>
        <dbReference type="ARBA" id="ARBA00022691"/>
    </source>
</evidence>
<dbReference type="FunFam" id="3.40.50.150:FF:000009">
    <property type="entry name" value="23S rRNA (Uracil(1939)-C(5))-methyltransferase RlmD"/>
    <property type="match status" value="1"/>
</dbReference>
<feature type="domain" description="TRAM" evidence="6">
    <location>
        <begin position="1"/>
        <end position="59"/>
    </location>
</feature>
<feature type="binding site" evidence="4">
    <location>
        <position position="398"/>
    </location>
    <ligand>
        <name>S-adenosyl-L-methionine</name>
        <dbReference type="ChEBI" id="CHEBI:59789"/>
    </ligand>
</feature>
<dbReference type="PROSITE" id="PS51687">
    <property type="entry name" value="SAM_MT_RNA_M5U"/>
    <property type="match status" value="1"/>
</dbReference>
<dbReference type="EC" id="2.1.1.189" evidence="7"/>
<comment type="similarity">
    <text evidence="4">Belongs to the class I-like SAM-binding methyltransferase superfamily. RNA M5U methyltransferase family.</text>
</comment>
<dbReference type="InterPro" id="IPR030390">
    <property type="entry name" value="MeTrfase_TrmA_AS"/>
</dbReference>
<dbReference type="PROSITE" id="PS01230">
    <property type="entry name" value="TRMA_1"/>
    <property type="match status" value="1"/>
</dbReference>
<dbReference type="GO" id="GO:0070041">
    <property type="term" value="F:rRNA (uridine-C5-)-methyltransferase activity"/>
    <property type="evidence" value="ECO:0007669"/>
    <property type="project" value="TreeGrafter"/>
</dbReference>
<keyword evidence="3 4" id="KW-0949">S-adenosyl-L-methionine</keyword>
<organism evidence="7 8">
    <name type="scientific">Dorea longicatena</name>
    <dbReference type="NCBI Taxonomy" id="88431"/>
    <lineage>
        <taxon>Bacteria</taxon>
        <taxon>Bacillati</taxon>
        <taxon>Bacillota</taxon>
        <taxon>Clostridia</taxon>
        <taxon>Lachnospirales</taxon>
        <taxon>Lachnospiraceae</taxon>
        <taxon>Dorea</taxon>
    </lineage>
</organism>
<dbReference type="Pfam" id="PF05958">
    <property type="entry name" value="tRNA_U5-meth_tr"/>
    <property type="match status" value="1"/>
</dbReference>
<dbReference type="Pfam" id="PF01938">
    <property type="entry name" value="TRAM"/>
    <property type="match status" value="1"/>
</dbReference>
<reference evidence="7 8" key="1">
    <citation type="submission" date="2019-07" db="EMBL/GenBank/DDBJ databases">
        <authorList>
            <person name="Hibberd C M."/>
            <person name="Gehrig L. J."/>
            <person name="Chang H.-W."/>
            <person name="Venkatesh S."/>
        </authorList>
    </citation>
    <scope>NUCLEOTIDE SEQUENCE [LARGE SCALE GENOMIC DNA]</scope>
    <source>
        <strain evidence="7">Dorea_longicatena_SSTS_Bg7063</strain>
    </source>
</reference>
<dbReference type="Proteomes" id="UP000398619">
    <property type="component" value="Unassembled WGS sequence"/>
</dbReference>
<dbReference type="PROSITE" id="PS01231">
    <property type="entry name" value="TRMA_2"/>
    <property type="match status" value="1"/>
</dbReference>
<evidence type="ECO:0000256" key="5">
    <source>
        <dbReference type="PROSITE-ProRule" id="PRU10015"/>
    </source>
</evidence>
<dbReference type="CDD" id="cd02440">
    <property type="entry name" value="AdoMet_MTases"/>
    <property type="match status" value="1"/>
</dbReference>
<dbReference type="GO" id="GO:0070475">
    <property type="term" value="P:rRNA base methylation"/>
    <property type="evidence" value="ECO:0007669"/>
    <property type="project" value="TreeGrafter"/>
</dbReference>
<dbReference type="EMBL" id="CABHNM010000041">
    <property type="protein sequence ID" value="VUX11147.1"/>
    <property type="molecule type" value="Genomic_DNA"/>
</dbReference>
<keyword evidence="2 4" id="KW-0808">Transferase</keyword>
<dbReference type="InterPro" id="IPR029063">
    <property type="entry name" value="SAM-dependent_MTases_sf"/>
</dbReference>
<dbReference type="Gene3D" id="3.40.50.150">
    <property type="entry name" value="Vaccinia Virus protein VP39"/>
    <property type="match status" value="1"/>
</dbReference>
<dbReference type="InterPro" id="IPR012340">
    <property type="entry name" value="NA-bd_OB-fold"/>
</dbReference>
<dbReference type="AlphaFoldDB" id="A0A564TV62"/>
<evidence type="ECO:0000313" key="8">
    <source>
        <dbReference type="Proteomes" id="UP000398619"/>
    </source>
</evidence>
<dbReference type="InterPro" id="IPR002792">
    <property type="entry name" value="TRAM_dom"/>
</dbReference>
<dbReference type="InterPro" id="IPR010280">
    <property type="entry name" value="U5_MeTrfase_fam"/>
</dbReference>
<feature type="binding site" evidence="4">
    <location>
        <position position="342"/>
    </location>
    <ligand>
        <name>S-adenosyl-L-methionine</name>
        <dbReference type="ChEBI" id="CHEBI:59789"/>
    </ligand>
</feature>
<evidence type="ECO:0000256" key="4">
    <source>
        <dbReference type="PROSITE-ProRule" id="PRU01024"/>
    </source>
</evidence>
<name>A0A564TV62_9FIRM</name>
<dbReference type="PANTHER" id="PTHR11061:SF30">
    <property type="entry name" value="TRNA (URACIL(54)-C(5))-METHYLTRANSFERASE"/>
    <property type="match status" value="1"/>
</dbReference>
<dbReference type="InterPro" id="IPR030391">
    <property type="entry name" value="MeTrfase_TrmA_CS"/>
</dbReference>